<dbReference type="PANTHER" id="PTHR33490">
    <property type="entry name" value="BLR5614 PROTEIN-RELATED"/>
    <property type="match status" value="1"/>
</dbReference>
<evidence type="ECO:0000313" key="4">
    <source>
        <dbReference type="Proteomes" id="UP000176409"/>
    </source>
</evidence>
<keyword evidence="1" id="KW-1133">Transmembrane helix</keyword>
<dbReference type="InterPro" id="IPR038765">
    <property type="entry name" value="Papain-like_cys_pep_sf"/>
</dbReference>
<name>A0A1F6B0N2_9BACT</name>
<keyword evidence="1" id="KW-0812">Transmembrane</keyword>
<feature type="domain" description="Transglutaminase-like" evidence="2">
    <location>
        <begin position="347"/>
        <end position="418"/>
    </location>
</feature>
<dbReference type="SUPFAM" id="SSF54001">
    <property type="entry name" value="Cysteine proteinases"/>
    <property type="match status" value="1"/>
</dbReference>
<dbReference type="Gene3D" id="3.10.620.30">
    <property type="match status" value="1"/>
</dbReference>
<dbReference type="Proteomes" id="UP000176409">
    <property type="component" value="Unassembled WGS sequence"/>
</dbReference>
<comment type="caution">
    <text evidence="3">The sequence shown here is derived from an EMBL/GenBank/DDBJ whole genome shotgun (WGS) entry which is preliminary data.</text>
</comment>
<protein>
    <recommendedName>
        <fullName evidence="2">Transglutaminase-like domain-containing protein</fullName>
    </recommendedName>
</protein>
<dbReference type="Pfam" id="PF01841">
    <property type="entry name" value="Transglut_core"/>
    <property type="match status" value="1"/>
</dbReference>
<feature type="transmembrane region" description="Helical" evidence="1">
    <location>
        <begin position="579"/>
        <end position="601"/>
    </location>
</feature>
<dbReference type="PANTHER" id="PTHR33490:SF6">
    <property type="entry name" value="SLL1049 PROTEIN"/>
    <property type="match status" value="1"/>
</dbReference>
<proteinExistence type="predicted"/>
<accession>A0A1F6B0N2</accession>
<organism evidence="3 4">
    <name type="scientific">Candidatus Gottesmanbacteria bacterium RIFCSPLOWO2_01_FULL_49_10</name>
    <dbReference type="NCBI Taxonomy" id="1798396"/>
    <lineage>
        <taxon>Bacteria</taxon>
        <taxon>Candidatus Gottesmaniibacteriota</taxon>
    </lineage>
</organism>
<dbReference type="SMART" id="SM00460">
    <property type="entry name" value="TGc"/>
    <property type="match status" value="1"/>
</dbReference>
<dbReference type="InterPro" id="IPR002931">
    <property type="entry name" value="Transglutaminase-like"/>
</dbReference>
<evidence type="ECO:0000259" key="2">
    <source>
        <dbReference type="SMART" id="SM00460"/>
    </source>
</evidence>
<dbReference type="STRING" id="1798396.A2973_03370"/>
<evidence type="ECO:0000256" key="1">
    <source>
        <dbReference type="SAM" id="Phobius"/>
    </source>
</evidence>
<reference evidence="3 4" key="1">
    <citation type="journal article" date="2016" name="Nat. Commun.">
        <title>Thousands of microbial genomes shed light on interconnected biogeochemical processes in an aquifer system.</title>
        <authorList>
            <person name="Anantharaman K."/>
            <person name="Brown C.T."/>
            <person name="Hug L.A."/>
            <person name="Sharon I."/>
            <person name="Castelle C.J."/>
            <person name="Probst A.J."/>
            <person name="Thomas B.C."/>
            <person name="Singh A."/>
            <person name="Wilkins M.J."/>
            <person name="Karaoz U."/>
            <person name="Brodie E.L."/>
            <person name="Williams K.H."/>
            <person name="Hubbard S.S."/>
            <person name="Banfield J.F."/>
        </authorList>
    </citation>
    <scope>NUCLEOTIDE SEQUENCE [LARGE SCALE GENOMIC DNA]</scope>
</reference>
<dbReference type="EMBL" id="MFJZ01000026">
    <property type="protein sequence ID" value="OGG30302.1"/>
    <property type="molecule type" value="Genomic_DNA"/>
</dbReference>
<evidence type="ECO:0000313" key="3">
    <source>
        <dbReference type="EMBL" id="OGG30302.1"/>
    </source>
</evidence>
<keyword evidence="1" id="KW-0472">Membrane</keyword>
<sequence>MTIHTAFRFSFAVCFLCLLAYFGLPTKVLATGEFKASYDVQYAVAPSGVTIVTQNVTLVNQFTNLYPKQYQISIDSERIQNVIARDDGGVITPAITQKDGKTDIVLTFNQQIVGIGKKQSFTLRYEHLDITQKNGSIWEVTIPGIADDPDIDAYYVTLEVPPTFGANAFTSPIPADGRRWNRDQMARGGISAAYGLLQHAKLQLSYYLENPKLTPAFSEIALPPDTPYQKITIDAIDPKPTSVRRDEDGNWLVRFDLVPGQKLEVKAQVSVTMSLESRTDPPAEDIQIRDSYLRALPYWEADNDKILALAATYTTPRQIYDYVVTTLAYDYNRATQNPVRKGAVAALLSPKESVCMEFTDLFIAIARAAGIPARQLVGYAHTTNPKLRPLSLISDVLHAWPEYFDKDRNVWVPIDPTWGNTTNGVNYFDKLDFNHIVFAINGMSSSTPYPAGFYRKPGQKGKDVLVEFIDASPVPATPPDSLEVSIQFPQKVTAGFTANGTVTIENKSGTAVESATVLIQATPLSYSVTQTEHDIPPFTKITIPITVSVPGSTTGNKGRLAVTVNGQLTNYFFDIQPLYWLYLALFGMVGSSLFLLSYALTHVSTWNIFRKHS</sequence>
<gene>
    <name evidence="3" type="ORF">A2973_03370</name>
</gene>
<dbReference type="AlphaFoldDB" id="A0A1F6B0N2"/>